<dbReference type="Gene3D" id="2.40.128.270">
    <property type="match status" value="1"/>
</dbReference>
<evidence type="ECO:0000256" key="1">
    <source>
        <dbReference type="SAM" id="SignalP"/>
    </source>
</evidence>
<dbReference type="SUPFAM" id="SSF143744">
    <property type="entry name" value="GlcG-like"/>
    <property type="match status" value="1"/>
</dbReference>
<dbReference type="Gene3D" id="3.30.450.150">
    <property type="entry name" value="Haem-degrading domain"/>
    <property type="match status" value="1"/>
</dbReference>
<reference evidence="3 4" key="1">
    <citation type="submission" date="2019-02" db="EMBL/GenBank/DDBJ databases">
        <title>Deep-cultivation of Planctomycetes and their phenomic and genomic characterization uncovers novel biology.</title>
        <authorList>
            <person name="Wiegand S."/>
            <person name="Jogler M."/>
            <person name="Boedeker C."/>
            <person name="Pinto D."/>
            <person name="Vollmers J."/>
            <person name="Rivas-Marin E."/>
            <person name="Kohn T."/>
            <person name="Peeters S.H."/>
            <person name="Heuer A."/>
            <person name="Rast P."/>
            <person name="Oberbeckmann S."/>
            <person name="Bunk B."/>
            <person name="Jeske O."/>
            <person name="Meyerdierks A."/>
            <person name="Storesund J.E."/>
            <person name="Kallscheuer N."/>
            <person name="Luecker S."/>
            <person name="Lage O.M."/>
            <person name="Pohl T."/>
            <person name="Merkel B.J."/>
            <person name="Hornburger P."/>
            <person name="Mueller R.-W."/>
            <person name="Bruemmer F."/>
            <person name="Labrenz M."/>
            <person name="Spormann A.M."/>
            <person name="Op den Camp H."/>
            <person name="Overmann J."/>
            <person name="Amann R."/>
            <person name="Jetten M.S.M."/>
            <person name="Mascher T."/>
            <person name="Medema M.H."/>
            <person name="Devos D.P."/>
            <person name="Kaster A.-K."/>
            <person name="Ovreas L."/>
            <person name="Rohde M."/>
            <person name="Galperin M.Y."/>
            <person name="Jogler C."/>
        </authorList>
    </citation>
    <scope>NUCLEOTIDE SEQUENCE [LARGE SCALE GENOMIC DNA]</scope>
    <source>
        <strain evidence="3 4">Mal48</strain>
    </source>
</reference>
<dbReference type="EMBL" id="CP036267">
    <property type="protein sequence ID" value="QDT34763.1"/>
    <property type="molecule type" value="Genomic_DNA"/>
</dbReference>
<accession>A0A517QT07</accession>
<feature type="signal peptide" evidence="1">
    <location>
        <begin position="1"/>
        <end position="28"/>
    </location>
</feature>
<dbReference type="InterPro" id="IPR038084">
    <property type="entry name" value="PduO/GlcC-like_sf"/>
</dbReference>
<dbReference type="Pfam" id="PF03928">
    <property type="entry name" value="HbpS-like"/>
    <property type="match status" value="1"/>
</dbReference>
<organism evidence="3 4">
    <name type="scientific">Thalassoglobus polymorphus</name>
    <dbReference type="NCBI Taxonomy" id="2527994"/>
    <lineage>
        <taxon>Bacteria</taxon>
        <taxon>Pseudomonadati</taxon>
        <taxon>Planctomycetota</taxon>
        <taxon>Planctomycetia</taxon>
        <taxon>Planctomycetales</taxon>
        <taxon>Planctomycetaceae</taxon>
        <taxon>Thalassoglobus</taxon>
    </lineage>
</organism>
<dbReference type="Pfam" id="PF03724">
    <property type="entry name" value="META"/>
    <property type="match status" value="1"/>
</dbReference>
<protein>
    <recommendedName>
        <fullName evidence="2">DUF306 domain-containing protein</fullName>
    </recommendedName>
</protein>
<evidence type="ECO:0000313" key="4">
    <source>
        <dbReference type="Proteomes" id="UP000315724"/>
    </source>
</evidence>
<gene>
    <name evidence="3" type="ORF">Mal48_40350</name>
</gene>
<dbReference type="RefSeq" id="WP_231739716.1">
    <property type="nucleotide sequence ID" value="NZ_CP036267.1"/>
</dbReference>
<dbReference type="InterPro" id="IPR005184">
    <property type="entry name" value="DUF306_Meta_HslJ"/>
</dbReference>
<dbReference type="PANTHER" id="PTHR34309">
    <property type="entry name" value="SLR1406 PROTEIN"/>
    <property type="match status" value="1"/>
</dbReference>
<evidence type="ECO:0000259" key="2">
    <source>
        <dbReference type="Pfam" id="PF03724"/>
    </source>
</evidence>
<dbReference type="KEGG" id="tpol:Mal48_40350"/>
<name>A0A517QT07_9PLAN</name>
<keyword evidence="4" id="KW-1185">Reference proteome</keyword>
<sequence length="315" mass="33001" precursor="true">MLVSKTSGALSMMAMTCLIGISSLSAQDAPVSNSFQVESQVETQQLVRTNRVQLTLMGAEKAIVAGRKKAEEMGILVNIAVVDEGGHLLAFARMDGARPASVYTSITKATSAATKRGPTGPLPNADAINTHLSLAVERAARASGGKFTTLKGGVPILYGDQVIGAIGVGGATGEQDAEVASAGVSALTSAFKNSSDESRSSNSRWLYQKWLVEDLNGAGVIDNAQTTIQVNQDGSVTGSTGVNRYMGKAKIDGQKLKIEPGPATTRAAGPPALMDQEARFLALLPKVKQYRIDENGLLRLLDSQGKQLLRASPMD</sequence>
<dbReference type="AlphaFoldDB" id="A0A517QT07"/>
<dbReference type="InterPro" id="IPR052517">
    <property type="entry name" value="GlcG_carb_metab_protein"/>
</dbReference>
<dbReference type="InterPro" id="IPR038670">
    <property type="entry name" value="HslJ-like_sf"/>
</dbReference>
<dbReference type="Proteomes" id="UP000315724">
    <property type="component" value="Chromosome"/>
</dbReference>
<dbReference type="InterPro" id="IPR005624">
    <property type="entry name" value="PduO/GlcC-like"/>
</dbReference>
<keyword evidence="1" id="KW-0732">Signal</keyword>
<feature type="chain" id="PRO_5021782130" description="DUF306 domain-containing protein" evidence="1">
    <location>
        <begin position="29"/>
        <end position="315"/>
    </location>
</feature>
<dbReference type="PANTHER" id="PTHR34309:SF1">
    <property type="entry name" value="PROTEIN GLCG"/>
    <property type="match status" value="1"/>
</dbReference>
<evidence type="ECO:0000313" key="3">
    <source>
        <dbReference type="EMBL" id="QDT34763.1"/>
    </source>
</evidence>
<feature type="domain" description="DUF306" evidence="2">
    <location>
        <begin position="208"/>
        <end position="310"/>
    </location>
</feature>
<proteinExistence type="predicted"/>